<evidence type="ECO:0000256" key="5">
    <source>
        <dbReference type="ARBA" id="ARBA00022692"/>
    </source>
</evidence>
<name>A0A8N4L7L6_BACDO</name>
<gene>
    <name evidence="12" type="primary">LOC105229139</name>
</gene>
<evidence type="ECO:0000256" key="3">
    <source>
        <dbReference type="ARBA" id="ARBA00010345"/>
    </source>
</evidence>
<evidence type="ECO:0000256" key="10">
    <source>
        <dbReference type="RuleBase" id="RU366056"/>
    </source>
</evidence>
<feature type="signal peptide" evidence="10">
    <location>
        <begin position="1"/>
        <end position="21"/>
    </location>
</feature>
<comment type="subcellular location">
    <subcellularLocation>
        <location evidence="1 10">Endoplasmic reticulum membrane</location>
        <topology evidence="1 10">Single-pass membrane protein</topology>
    </subcellularLocation>
</comment>
<reference evidence="12" key="1">
    <citation type="submission" date="2025-08" db="UniProtKB">
        <authorList>
            <consortium name="RefSeq"/>
        </authorList>
    </citation>
    <scope>IDENTIFICATION</scope>
    <source>
        <tissue evidence="12">Adult</tissue>
    </source>
</reference>
<sequence>MIPAAIYTFSLLLLLPKGLRCSQSPTKPIVGLQLSDTGMHRDLIYTVQFTNALYDKSCNYVLEQLLPAGVYISVDQIGDLKRLKKLNGIFPEFVDIEAPTEKSKSFTIMLNGVPQSTDAIKLPIHYRYHAPSKKQKYENASIYFLFLILKVVLFFSKFATVEIPIPKLYIKCKTLEDNSIEEFLETASKYNYCLNERSISFETKINENNSNSSPKSNLAVYDNCDWYLVDVHFQLKTDLRADIPIGNEKAFPPILYATIIISWIISLYTVFRTHAIPRRINYKLEEQRVLQNKMK</sequence>
<dbReference type="OrthoDB" id="5546453at2759"/>
<keyword evidence="4 10" id="KW-0337">GPI-anchor biosynthesis</keyword>
<comment type="pathway">
    <text evidence="2 10">Glycolipid biosynthesis; glycosylphosphatidylinositol-anchor biosynthesis.</text>
</comment>
<evidence type="ECO:0000256" key="4">
    <source>
        <dbReference type="ARBA" id="ARBA00022502"/>
    </source>
</evidence>
<dbReference type="RefSeq" id="XP_029407351.2">
    <property type="nucleotide sequence ID" value="XM_029551491.2"/>
</dbReference>
<evidence type="ECO:0000256" key="7">
    <source>
        <dbReference type="ARBA" id="ARBA00022989"/>
    </source>
</evidence>
<feature type="chain" id="PRO_5044957462" description="Phosphatidylinositol-glycan biosynthesis class X protein" evidence="10">
    <location>
        <begin position="22"/>
        <end position="295"/>
    </location>
</feature>
<dbReference type="InterPro" id="IPR013233">
    <property type="entry name" value="PIG-X/PBN1"/>
</dbReference>
<keyword evidence="6 10" id="KW-0256">Endoplasmic reticulum</keyword>
<protein>
    <recommendedName>
        <fullName evidence="10">Phosphatidylinositol-glycan biosynthesis class X protein</fullName>
    </recommendedName>
</protein>
<dbReference type="Pfam" id="PF08320">
    <property type="entry name" value="PIG-X"/>
    <property type="match status" value="2"/>
</dbReference>
<dbReference type="GO" id="GO:0006506">
    <property type="term" value="P:GPI anchor biosynthetic process"/>
    <property type="evidence" value="ECO:0007669"/>
    <property type="project" value="UniProtKB-UniPathway"/>
</dbReference>
<evidence type="ECO:0000256" key="2">
    <source>
        <dbReference type="ARBA" id="ARBA00004687"/>
    </source>
</evidence>
<dbReference type="AlphaFoldDB" id="A0A8N4L7L6"/>
<proteinExistence type="inferred from homology"/>
<evidence type="ECO:0000313" key="12">
    <source>
        <dbReference type="RefSeq" id="XP_029407351.2"/>
    </source>
</evidence>
<keyword evidence="9" id="KW-0325">Glycoprotein</keyword>
<keyword evidence="5 10" id="KW-0812">Transmembrane</keyword>
<dbReference type="GeneID" id="105229139"/>
<dbReference type="GO" id="GO:0005789">
    <property type="term" value="C:endoplasmic reticulum membrane"/>
    <property type="evidence" value="ECO:0007669"/>
    <property type="project" value="UniProtKB-SubCell"/>
</dbReference>
<dbReference type="UniPathway" id="UPA00196"/>
<evidence type="ECO:0000256" key="8">
    <source>
        <dbReference type="ARBA" id="ARBA00023136"/>
    </source>
</evidence>
<organism evidence="11 12">
    <name type="scientific">Bactrocera dorsalis</name>
    <name type="common">Oriental fruit fly</name>
    <name type="synonym">Dacus dorsalis</name>
    <dbReference type="NCBI Taxonomy" id="27457"/>
    <lineage>
        <taxon>Eukaryota</taxon>
        <taxon>Metazoa</taxon>
        <taxon>Ecdysozoa</taxon>
        <taxon>Arthropoda</taxon>
        <taxon>Hexapoda</taxon>
        <taxon>Insecta</taxon>
        <taxon>Pterygota</taxon>
        <taxon>Neoptera</taxon>
        <taxon>Endopterygota</taxon>
        <taxon>Diptera</taxon>
        <taxon>Brachycera</taxon>
        <taxon>Muscomorpha</taxon>
        <taxon>Tephritoidea</taxon>
        <taxon>Tephritidae</taxon>
        <taxon>Bactrocera</taxon>
        <taxon>Bactrocera</taxon>
    </lineage>
</organism>
<evidence type="ECO:0000256" key="6">
    <source>
        <dbReference type="ARBA" id="ARBA00022824"/>
    </source>
</evidence>
<evidence type="ECO:0000256" key="1">
    <source>
        <dbReference type="ARBA" id="ARBA00004389"/>
    </source>
</evidence>
<keyword evidence="10" id="KW-0732">Signal</keyword>
<keyword evidence="8 10" id="KW-0472">Membrane</keyword>
<accession>A0A8N4L7L6</accession>
<feature type="transmembrane region" description="Helical" evidence="10">
    <location>
        <begin position="254"/>
        <end position="271"/>
    </location>
</feature>
<dbReference type="PANTHER" id="PTHR28650">
    <property type="entry name" value="PHOSPHATIDYLINOSITOL-GLYCAN BIOSYNTHESIS CLASS X PROTEIN"/>
    <property type="match status" value="1"/>
</dbReference>
<comment type="similarity">
    <text evidence="3 10">Belongs to the PIGX family.</text>
</comment>
<keyword evidence="11" id="KW-1185">Reference proteome</keyword>
<keyword evidence="7 10" id="KW-1133">Transmembrane helix</keyword>
<comment type="function">
    <text evidence="10">Stabilizing subunit of the glycosylphosphatidylinositol-mannosyltransferase I complex which catalyzes the transfer of the first mannose, via an alpha-1,4 bond from a dolichol-phosphate-mannose (Dol-P-Man) to the glucosaminyl acyl phosphatidylinositol (GlcN-(acyl)PI) intermediate to generate alpha-D-Man-(1-&gt;4)-alpha-D-GlcN-(1-&gt;6)-(1-radyl,2-acyl-sn-glycero-3-phospho)-2-acyl-inositol and participates in the sixth step of the glycosylphosphatidylinositol-anchor biosynthesis. Probably acts by stabilizing the mannosyltransferase PIGM.</text>
</comment>
<dbReference type="InterPro" id="IPR040039">
    <property type="entry name" value="PIGX"/>
</dbReference>
<dbReference type="Proteomes" id="UP001652620">
    <property type="component" value="Unplaced"/>
</dbReference>
<evidence type="ECO:0000313" key="11">
    <source>
        <dbReference type="Proteomes" id="UP001652620"/>
    </source>
</evidence>
<evidence type="ECO:0000256" key="9">
    <source>
        <dbReference type="ARBA" id="ARBA00023180"/>
    </source>
</evidence>
<dbReference type="PANTHER" id="PTHR28650:SF1">
    <property type="entry name" value="PHOSPHATIDYLINOSITOL-GLYCAN BIOSYNTHESIS CLASS X PROTEIN"/>
    <property type="match status" value="1"/>
</dbReference>